<evidence type="ECO:0000313" key="2">
    <source>
        <dbReference type="Proteomes" id="UP001623660"/>
    </source>
</evidence>
<keyword evidence="2" id="KW-1185">Reference proteome</keyword>
<dbReference type="EMBL" id="JBJHZX010000029">
    <property type="protein sequence ID" value="MFL0197345.1"/>
    <property type="molecule type" value="Genomic_DNA"/>
</dbReference>
<organism evidence="1 2">
    <name type="scientific">Candidatus Clostridium eludens</name>
    <dbReference type="NCBI Taxonomy" id="3381663"/>
    <lineage>
        <taxon>Bacteria</taxon>
        <taxon>Bacillati</taxon>
        <taxon>Bacillota</taxon>
        <taxon>Clostridia</taxon>
        <taxon>Eubacteriales</taxon>
        <taxon>Clostridiaceae</taxon>
        <taxon>Clostridium</taxon>
    </lineage>
</organism>
<name>A0ABW8SN05_9CLOT</name>
<gene>
    <name evidence="1" type="ORF">ACJDU8_17520</name>
</gene>
<dbReference type="RefSeq" id="WP_406793450.1">
    <property type="nucleotide sequence ID" value="NZ_JBJHZX010000029.1"/>
</dbReference>
<sequence length="95" mass="11010">MNKEDLNAIRDLLKAELEPIKNDMKSIRIQQDEDHKILRALEHSSEVNKAERDNLNNDIAHISGHLKNIDENINAVKEILGRHEVDITVLKRRLV</sequence>
<proteinExistence type="predicted"/>
<reference evidence="1 2" key="1">
    <citation type="submission" date="2024-11" db="EMBL/GenBank/DDBJ databases">
        <authorList>
            <person name="Heng Y.C."/>
            <person name="Lim A.C.H."/>
            <person name="Lee J.K.Y."/>
            <person name="Kittelmann S."/>
        </authorList>
    </citation>
    <scope>NUCLEOTIDE SEQUENCE [LARGE SCALE GENOMIC DNA]</scope>
    <source>
        <strain evidence="1 2">WILCCON 0269</strain>
    </source>
</reference>
<comment type="caution">
    <text evidence="1">The sequence shown here is derived from an EMBL/GenBank/DDBJ whole genome shotgun (WGS) entry which is preliminary data.</text>
</comment>
<accession>A0ABW8SN05</accession>
<evidence type="ECO:0000313" key="1">
    <source>
        <dbReference type="EMBL" id="MFL0197345.1"/>
    </source>
</evidence>
<protein>
    <submittedName>
        <fullName evidence="1">Uncharacterized protein</fullName>
    </submittedName>
</protein>
<dbReference type="Proteomes" id="UP001623660">
    <property type="component" value="Unassembled WGS sequence"/>
</dbReference>